<evidence type="ECO:0000313" key="2">
    <source>
        <dbReference type="EMBL" id="MQL81799.1"/>
    </source>
</evidence>
<dbReference type="EMBL" id="NMUH01000588">
    <property type="protein sequence ID" value="MQL81799.1"/>
    <property type="molecule type" value="Genomic_DNA"/>
</dbReference>
<dbReference type="Proteomes" id="UP000652761">
    <property type="component" value="Unassembled WGS sequence"/>
</dbReference>
<feature type="transmembrane region" description="Helical" evidence="1">
    <location>
        <begin position="281"/>
        <end position="303"/>
    </location>
</feature>
<name>A0A843UPM9_COLES</name>
<proteinExistence type="predicted"/>
<keyword evidence="1" id="KW-0812">Transmembrane</keyword>
<feature type="transmembrane region" description="Helical" evidence="1">
    <location>
        <begin position="117"/>
        <end position="141"/>
    </location>
</feature>
<protein>
    <submittedName>
        <fullName evidence="2">Uncharacterized protein</fullName>
    </submittedName>
</protein>
<keyword evidence="1" id="KW-0472">Membrane</keyword>
<feature type="transmembrane region" description="Helical" evidence="1">
    <location>
        <begin position="373"/>
        <end position="397"/>
    </location>
</feature>
<reference evidence="2" key="1">
    <citation type="submission" date="2017-07" db="EMBL/GenBank/DDBJ databases">
        <title>Taro Niue Genome Assembly and Annotation.</title>
        <authorList>
            <person name="Atibalentja N."/>
            <person name="Keating K."/>
            <person name="Fields C.J."/>
        </authorList>
    </citation>
    <scope>NUCLEOTIDE SEQUENCE</scope>
    <source>
        <strain evidence="2">Niue_2</strain>
        <tissue evidence="2">Leaf</tissue>
    </source>
</reference>
<feature type="transmembrane region" description="Helical" evidence="1">
    <location>
        <begin position="526"/>
        <end position="547"/>
    </location>
</feature>
<organism evidence="2 3">
    <name type="scientific">Colocasia esculenta</name>
    <name type="common">Wild taro</name>
    <name type="synonym">Arum esculentum</name>
    <dbReference type="NCBI Taxonomy" id="4460"/>
    <lineage>
        <taxon>Eukaryota</taxon>
        <taxon>Viridiplantae</taxon>
        <taxon>Streptophyta</taxon>
        <taxon>Embryophyta</taxon>
        <taxon>Tracheophyta</taxon>
        <taxon>Spermatophyta</taxon>
        <taxon>Magnoliopsida</taxon>
        <taxon>Liliopsida</taxon>
        <taxon>Araceae</taxon>
        <taxon>Aroideae</taxon>
        <taxon>Colocasieae</taxon>
        <taxon>Colocasia</taxon>
    </lineage>
</organism>
<accession>A0A843UPM9</accession>
<feature type="transmembrane region" description="Helical" evidence="1">
    <location>
        <begin position="194"/>
        <end position="214"/>
    </location>
</feature>
<feature type="transmembrane region" description="Helical" evidence="1">
    <location>
        <begin position="418"/>
        <end position="439"/>
    </location>
</feature>
<gene>
    <name evidence="2" type="ORF">Taro_014250</name>
</gene>
<keyword evidence="3" id="KW-1185">Reference proteome</keyword>
<comment type="caution">
    <text evidence="2">The sequence shown here is derived from an EMBL/GenBank/DDBJ whole genome shotgun (WGS) entry which is preliminary data.</text>
</comment>
<evidence type="ECO:0000256" key="1">
    <source>
        <dbReference type="SAM" id="Phobius"/>
    </source>
</evidence>
<feature type="transmembrane region" description="Helical" evidence="1">
    <location>
        <begin position="220"/>
        <end position="246"/>
    </location>
</feature>
<sequence length="556" mass="60727">MLSRSLLRRLGALWQCRRLVVKRRSVVERGGGGRGVVKALWVVVFVATSRCSILEVCLPSDVTTAVCVVTSEEASAQSGATLSRSVSPSHCLALRWFWSRVGRVGVSDWRVGGVDGALLVACGGGLVVLAVMEFLTLFLSGRACGETFLLTWLLGVSRGDTWLFLPDLVEVWDVGYLCRVVFGPTLVVGRGITLFHCFFLLLWLVASFPTGFGVSCRRVLLLFLGARAASVVAVFARVAVGFVLGLRIRVVVSQRLREPTCGVAFTVGIFARAKQMLVCRVALLVECCDTCLWLLSALCWLVVNFGEVLSEFFSVGSGGRLRYAVVVLAQNGALVVLVEFCLLRSGLCSFWATVVLPLWFEECRLVELRSVGWFASFLVPYVLYQMVVCVVSVRLAVPPVGVLALRRGFLFRVRRRPVVCLLPLLSVGCSGWWCFHMAFGAVSRTVAKVVVTYCPVSYCASFLLPDWEMWGSVPYLCLEALVTVWCVALSTCVGSGPVWPVLPFLACGFLRVDFGRSLVESPSLLVLKWFVFMSSGALVRCVALWVAPGACVSTVC</sequence>
<keyword evidence="1" id="KW-1133">Transmembrane helix</keyword>
<evidence type="ECO:0000313" key="3">
    <source>
        <dbReference type="Proteomes" id="UP000652761"/>
    </source>
</evidence>
<dbReference type="AlphaFoldDB" id="A0A843UPM9"/>